<dbReference type="InterPro" id="IPR036648">
    <property type="entry name" value="CN_Hdrase_a/SCN_Hdrase_g_sf"/>
</dbReference>
<protein>
    <submittedName>
        <fullName evidence="1">Uncharacterized protein</fullName>
    </submittedName>
</protein>
<evidence type="ECO:0000313" key="2">
    <source>
        <dbReference type="Proteomes" id="UP000623958"/>
    </source>
</evidence>
<dbReference type="GO" id="GO:0046914">
    <property type="term" value="F:transition metal ion binding"/>
    <property type="evidence" value="ECO:0007669"/>
    <property type="project" value="InterPro"/>
</dbReference>
<dbReference type="InterPro" id="IPR030976">
    <property type="entry name" value="Mod_pep_NH_fam"/>
</dbReference>
<dbReference type="Proteomes" id="UP000623958">
    <property type="component" value="Unassembled WGS sequence"/>
</dbReference>
<comment type="caution">
    <text evidence="1">The sequence shown here is derived from an EMBL/GenBank/DDBJ whole genome shotgun (WGS) entry which is preliminary data.</text>
</comment>
<proteinExistence type="predicted"/>
<gene>
    <name evidence="1" type="ORF">GCM10009090_20500</name>
</gene>
<dbReference type="GO" id="GO:0003824">
    <property type="term" value="F:catalytic activity"/>
    <property type="evidence" value="ECO:0007669"/>
    <property type="project" value="InterPro"/>
</dbReference>
<sequence length="130" mass="13609">MFSSHETHREAMSAFHPSTLGQTMEKNEAGHPPLGPAVADQLLARLSGDDAFRTLFGTDPAAALRELGVSESDAKAAVSGESCLHAKQLASKEEIAGTREALLGYLTAQGSHTVVHAFEAGQIATALRLA</sequence>
<dbReference type="NCBIfam" id="TIGR04509">
    <property type="entry name" value="mod_pep_NH_fam"/>
    <property type="match status" value="1"/>
</dbReference>
<dbReference type="RefSeq" id="WP_434029319.1">
    <property type="nucleotide sequence ID" value="NZ_BNBA01000014.1"/>
</dbReference>
<reference evidence="1" key="2">
    <citation type="submission" date="2020-09" db="EMBL/GenBank/DDBJ databases">
        <authorList>
            <person name="Sun Q."/>
            <person name="Ohkuma M."/>
        </authorList>
    </citation>
    <scope>NUCLEOTIDE SEQUENCE</scope>
    <source>
        <strain evidence="1">JCM 13306</strain>
    </source>
</reference>
<dbReference type="SUPFAM" id="SSF56209">
    <property type="entry name" value="Nitrile hydratase alpha chain"/>
    <property type="match status" value="1"/>
</dbReference>
<dbReference type="AlphaFoldDB" id="A0A919F7Z3"/>
<name>A0A919F7Z3_9XANT</name>
<accession>A0A919F7Z3</accession>
<keyword evidence="2" id="KW-1185">Reference proteome</keyword>
<organism evidence="1 2">
    <name type="scientific">Xanthomonas boreopolis</name>
    <dbReference type="NCBI Taxonomy" id="86183"/>
    <lineage>
        <taxon>Bacteria</taxon>
        <taxon>Pseudomonadati</taxon>
        <taxon>Pseudomonadota</taxon>
        <taxon>Gammaproteobacteria</taxon>
        <taxon>Lysobacterales</taxon>
        <taxon>Lysobacteraceae</taxon>
        <taxon>Xanthomonas</taxon>
    </lineage>
</organism>
<evidence type="ECO:0000313" key="1">
    <source>
        <dbReference type="EMBL" id="GHH54143.1"/>
    </source>
</evidence>
<dbReference type="EMBL" id="BNBA01000014">
    <property type="protein sequence ID" value="GHH54143.1"/>
    <property type="molecule type" value="Genomic_DNA"/>
</dbReference>
<reference evidence="1" key="1">
    <citation type="journal article" date="2014" name="Int. J. Syst. Evol. Microbiol.">
        <title>Complete genome sequence of Corynebacterium casei LMG S-19264T (=DSM 44701T), isolated from a smear-ripened cheese.</title>
        <authorList>
            <consortium name="US DOE Joint Genome Institute (JGI-PGF)"/>
            <person name="Walter F."/>
            <person name="Albersmeier A."/>
            <person name="Kalinowski J."/>
            <person name="Ruckert C."/>
        </authorList>
    </citation>
    <scope>NUCLEOTIDE SEQUENCE</scope>
    <source>
        <strain evidence="1">JCM 13306</strain>
    </source>
</reference>